<evidence type="ECO:0000313" key="2">
    <source>
        <dbReference type="EMBL" id="KAG9396563.1"/>
    </source>
</evidence>
<name>A0A8J6E3Z1_9EUKA</name>
<feature type="region of interest" description="Disordered" evidence="1">
    <location>
        <begin position="1"/>
        <end position="29"/>
    </location>
</feature>
<reference evidence="2" key="1">
    <citation type="submission" date="2021-05" db="EMBL/GenBank/DDBJ databases">
        <title>A free-living protist that lacks canonical eukaryotic 1 DNA replication and segregation systems.</title>
        <authorList>
            <person name="Salas-Leiva D.E."/>
            <person name="Tromer E.C."/>
            <person name="Curtis B.A."/>
            <person name="Jerlstrom-Hultqvist J."/>
            <person name="Kolisko M."/>
            <person name="Yi Z."/>
            <person name="Salas-Leiva J.S."/>
            <person name="Gallot-Lavallee L."/>
            <person name="Kops G.J.P.L."/>
            <person name="Archibald J.M."/>
            <person name="Simpson A.G.B."/>
            <person name="Roger A.J."/>
        </authorList>
    </citation>
    <scope>NUCLEOTIDE SEQUENCE</scope>
    <source>
        <strain evidence="2">BICM</strain>
    </source>
</reference>
<gene>
    <name evidence="2" type="ORF">J8273_1571</name>
</gene>
<sequence>MTARRVRMSRRAVSSQQATALEPAPAKPVSVTTTDVEDAFASSQTDSNREFLMMPENITQHVRLLVTFIRKHPIVFEESKEFSVAIGVAIAMVKAIADADTRSKIFDSPRTINAIFDLCGLFDAGAVSTPDIPILISLLLHNLTIDPAAVQTIGDNEEEGWMDRIMSLIVKTLASTAFMAAGTLELTPQFPMKALQPRVAKLVEEFSPSGSAEFFCLTALQRLLQCSKPAMRAYLKVGVGSVLLGLMDLVSLIYTPGHAQPHVPIQPSLETVFVVKALCNVLEHITLQPFLKKRLLDSAVPDKKGRPQSRAVDRLLSCYYLVDDLGLAPPEEGPALTDQQVSILTGDVKRTILAVLVNFTKTSPSTRLQVLRSRLVTEFSEVLGVLSHSSRADSASQPFASQSLEAVASGHASLAGVRHGLALFVNISIDDLRCGKRLLHLLPMAVSIFTQPCDSEVRVFVGLFIMGLLPLRPDAVSEEVKAELVGIADSLIDRADVQADIYEISERLKMSIETLGDTPVDVESDPQSDSVSTDRIVSTLDESTLQASQEAGGLAMLPTKEFDAVSLEQLRGRFV</sequence>
<dbReference type="Proteomes" id="UP000717585">
    <property type="component" value="Unassembled WGS sequence"/>
</dbReference>
<protein>
    <submittedName>
        <fullName evidence="2">Uncharacterized protein</fullName>
    </submittedName>
</protein>
<dbReference type="AlphaFoldDB" id="A0A8J6E3Z1"/>
<keyword evidence="3" id="KW-1185">Reference proteome</keyword>
<evidence type="ECO:0000256" key="1">
    <source>
        <dbReference type="SAM" id="MobiDB-lite"/>
    </source>
</evidence>
<proteinExistence type="predicted"/>
<evidence type="ECO:0000313" key="3">
    <source>
        <dbReference type="Proteomes" id="UP000717585"/>
    </source>
</evidence>
<organism evidence="2 3">
    <name type="scientific">Carpediemonas membranifera</name>
    <dbReference type="NCBI Taxonomy" id="201153"/>
    <lineage>
        <taxon>Eukaryota</taxon>
        <taxon>Metamonada</taxon>
        <taxon>Carpediemonas-like organisms</taxon>
        <taxon>Carpediemonas</taxon>
    </lineage>
</organism>
<feature type="compositionally biased region" description="Basic residues" evidence="1">
    <location>
        <begin position="1"/>
        <end position="10"/>
    </location>
</feature>
<comment type="caution">
    <text evidence="2">The sequence shown here is derived from an EMBL/GenBank/DDBJ whole genome shotgun (WGS) entry which is preliminary data.</text>
</comment>
<dbReference type="EMBL" id="JAHDYR010000005">
    <property type="protein sequence ID" value="KAG9396563.1"/>
    <property type="molecule type" value="Genomic_DNA"/>
</dbReference>
<accession>A0A8J6E3Z1</accession>